<name>A0A9W6KQF7_9ACTN</name>
<dbReference type="AlphaFoldDB" id="A0A9W6KQF7"/>
<evidence type="ECO:0008006" key="4">
    <source>
        <dbReference type="Google" id="ProtNLM"/>
    </source>
</evidence>
<evidence type="ECO:0000313" key="2">
    <source>
        <dbReference type="EMBL" id="GLL05663.1"/>
    </source>
</evidence>
<proteinExistence type="predicted"/>
<dbReference type="Proteomes" id="UP001143480">
    <property type="component" value="Unassembled WGS sequence"/>
</dbReference>
<comment type="caution">
    <text evidence="2">The sequence shown here is derived from an EMBL/GenBank/DDBJ whole genome shotgun (WGS) entry which is preliminary data.</text>
</comment>
<organism evidence="2 3">
    <name type="scientific">Dactylosporangium matsuzakiense</name>
    <dbReference type="NCBI Taxonomy" id="53360"/>
    <lineage>
        <taxon>Bacteria</taxon>
        <taxon>Bacillati</taxon>
        <taxon>Actinomycetota</taxon>
        <taxon>Actinomycetes</taxon>
        <taxon>Micromonosporales</taxon>
        <taxon>Micromonosporaceae</taxon>
        <taxon>Dactylosporangium</taxon>
    </lineage>
</organism>
<accession>A0A9W6KQF7</accession>
<protein>
    <recommendedName>
        <fullName evidence="4">Lipoprotein antigen</fullName>
    </recommendedName>
</protein>
<feature type="compositionally biased region" description="Low complexity" evidence="1">
    <location>
        <begin position="69"/>
        <end position="85"/>
    </location>
</feature>
<gene>
    <name evidence="2" type="ORF">GCM10017581_074100</name>
</gene>
<feature type="region of interest" description="Disordered" evidence="1">
    <location>
        <begin position="55"/>
        <end position="92"/>
    </location>
</feature>
<sequence length="198" mass="20128">MLALTTSGAGAPILGVRRPHRGEHEGETTMDVRRAGITAATVTAAALLIACGFGTDSPPKTQPEPQQPAPATTAANGTPTKGAPARTTGSAKLGTLLVRSTAQTKTRVNCSDIQSEERITASDGPVDWTARAVDRVSDNAVGRTIGSVTLSPATGSLAEGAGAVVRIGGSFSGGQRFVVVFEYPTKLGSGRVNVELSC</sequence>
<reference evidence="2" key="1">
    <citation type="journal article" date="2014" name="Int. J. Syst. Evol. Microbiol.">
        <title>Complete genome sequence of Corynebacterium casei LMG S-19264T (=DSM 44701T), isolated from a smear-ripened cheese.</title>
        <authorList>
            <consortium name="US DOE Joint Genome Institute (JGI-PGF)"/>
            <person name="Walter F."/>
            <person name="Albersmeier A."/>
            <person name="Kalinowski J."/>
            <person name="Ruckert C."/>
        </authorList>
    </citation>
    <scope>NUCLEOTIDE SEQUENCE</scope>
    <source>
        <strain evidence="2">VKM Ac-1321</strain>
    </source>
</reference>
<keyword evidence="3" id="KW-1185">Reference proteome</keyword>
<feature type="region of interest" description="Disordered" evidence="1">
    <location>
        <begin position="1"/>
        <end position="29"/>
    </location>
</feature>
<evidence type="ECO:0000313" key="3">
    <source>
        <dbReference type="Proteomes" id="UP001143480"/>
    </source>
</evidence>
<reference evidence="2" key="2">
    <citation type="submission" date="2023-01" db="EMBL/GenBank/DDBJ databases">
        <authorList>
            <person name="Sun Q."/>
            <person name="Evtushenko L."/>
        </authorList>
    </citation>
    <scope>NUCLEOTIDE SEQUENCE</scope>
    <source>
        <strain evidence="2">VKM Ac-1321</strain>
    </source>
</reference>
<dbReference type="EMBL" id="BSFP01000061">
    <property type="protein sequence ID" value="GLL05663.1"/>
    <property type="molecule type" value="Genomic_DNA"/>
</dbReference>
<evidence type="ECO:0000256" key="1">
    <source>
        <dbReference type="SAM" id="MobiDB-lite"/>
    </source>
</evidence>